<keyword evidence="2" id="KW-1185">Reference proteome</keyword>
<accession>A0ABT8PT80</accession>
<proteinExistence type="predicted"/>
<evidence type="ECO:0000313" key="2">
    <source>
        <dbReference type="Proteomes" id="UP001174867"/>
    </source>
</evidence>
<name>A0ABT8PT80_9ENTR</name>
<evidence type="ECO:0000313" key="1">
    <source>
        <dbReference type="EMBL" id="MDN8599534.1"/>
    </source>
</evidence>
<dbReference type="EMBL" id="JAUJYW010000003">
    <property type="protein sequence ID" value="MDN8599534.1"/>
    <property type="molecule type" value="Genomic_DNA"/>
</dbReference>
<dbReference type="RefSeq" id="WP_301698361.1">
    <property type="nucleotide sequence ID" value="NZ_JAUJYW010000003.1"/>
</dbReference>
<sequence>MMKGILILATVCSILSGCSTSTSRMAACESQGVSRDACYIADQNRQSAINAAAEKQALENANALYSNKIDQTHHHHKSANSEGY</sequence>
<comment type="caution">
    <text evidence="1">The sequence shown here is derived from an EMBL/GenBank/DDBJ whole genome shotgun (WGS) entry which is preliminary data.</text>
</comment>
<reference evidence="1 2" key="1">
    <citation type="submission" date="2023-07" db="EMBL/GenBank/DDBJ databases">
        <title>Citrobacter selenititolerans sp. nov., isolated from seleniferous soil.</title>
        <authorList>
            <person name="Zhang S."/>
            <person name="Li K."/>
            <person name="Peng J."/>
            <person name="Wang H."/>
            <person name="Sun J."/>
            <person name="Guo Y."/>
        </authorList>
    </citation>
    <scope>NUCLEOTIDE SEQUENCE [LARGE SCALE GENOMIC DNA]</scope>
    <source>
        <strain evidence="1 2">S2-9</strain>
    </source>
</reference>
<gene>
    <name evidence="1" type="ORF">Q0A17_08955</name>
</gene>
<organism evidence="1 2">
    <name type="scientific">Citrobacter enshiensis</name>
    <dbReference type="NCBI Taxonomy" id="2971264"/>
    <lineage>
        <taxon>Bacteria</taxon>
        <taxon>Pseudomonadati</taxon>
        <taxon>Pseudomonadota</taxon>
        <taxon>Gammaproteobacteria</taxon>
        <taxon>Enterobacterales</taxon>
        <taxon>Enterobacteriaceae</taxon>
        <taxon>Citrobacter</taxon>
    </lineage>
</organism>
<dbReference type="Proteomes" id="UP001174867">
    <property type="component" value="Unassembled WGS sequence"/>
</dbReference>
<evidence type="ECO:0008006" key="3">
    <source>
        <dbReference type="Google" id="ProtNLM"/>
    </source>
</evidence>
<protein>
    <recommendedName>
        <fullName evidence="3">Lipoprotein</fullName>
    </recommendedName>
</protein>
<dbReference type="PROSITE" id="PS51257">
    <property type="entry name" value="PROKAR_LIPOPROTEIN"/>
    <property type="match status" value="1"/>
</dbReference>